<keyword evidence="6" id="KW-0804">Transcription</keyword>
<evidence type="ECO:0000256" key="7">
    <source>
        <dbReference type="PROSITE-ProRule" id="PRU00042"/>
    </source>
</evidence>
<keyword evidence="1" id="KW-0479">Metal-binding</keyword>
<organism>
    <name type="scientific">Pediculus humanus subsp. corporis</name>
    <name type="common">Body louse</name>
    <dbReference type="NCBI Taxonomy" id="121224"/>
    <lineage>
        <taxon>Eukaryota</taxon>
        <taxon>Metazoa</taxon>
        <taxon>Ecdysozoa</taxon>
        <taxon>Arthropoda</taxon>
        <taxon>Hexapoda</taxon>
        <taxon>Insecta</taxon>
        <taxon>Pterygota</taxon>
        <taxon>Neoptera</taxon>
        <taxon>Paraneoptera</taxon>
        <taxon>Psocodea</taxon>
        <taxon>Troctomorpha</taxon>
        <taxon>Phthiraptera</taxon>
        <taxon>Anoplura</taxon>
        <taxon>Pediculidae</taxon>
        <taxon>Pediculus</taxon>
    </lineage>
</organism>
<dbReference type="PANTHER" id="PTHR23235">
    <property type="entry name" value="KRUEPPEL-LIKE TRANSCRIPTION FACTOR"/>
    <property type="match status" value="1"/>
</dbReference>
<dbReference type="SMART" id="SM00355">
    <property type="entry name" value="ZnF_C2H2"/>
    <property type="match status" value="3"/>
</dbReference>
<evidence type="ECO:0000259" key="9">
    <source>
        <dbReference type="PROSITE" id="PS50157"/>
    </source>
</evidence>
<evidence type="ECO:0000256" key="8">
    <source>
        <dbReference type="SAM" id="MobiDB-lite"/>
    </source>
</evidence>
<keyword evidence="3 7" id="KW-0863">Zinc-finger</keyword>
<dbReference type="RefSeq" id="XP_002425538.1">
    <property type="nucleotide sequence ID" value="XM_002425493.1"/>
</dbReference>
<dbReference type="GO" id="GO:0000981">
    <property type="term" value="F:DNA-binding transcription factor activity, RNA polymerase II-specific"/>
    <property type="evidence" value="ECO:0007669"/>
    <property type="project" value="TreeGrafter"/>
</dbReference>
<accession>E0VHE4</accession>
<name>E0VHE4_PEDHC</name>
<feature type="domain" description="C2H2-type" evidence="9">
    <location>
        <begin position="319"/>
        <end position="348"/>
    </location>
</feature>
<reference evidence="10" key="1">
    <citation type="submission" date="2007-04" db="EMBL/GenBank/DDBJ databases">
        <title>Annotation of Pediculus humanus corporis strain USDA.</title>
        <authorList>
            <person name="Kirkness E."/>
            <person name="Hannick L."/>
            <person name="Hass B."/>
            <person name="Bruggner R."/>
            <person name="Lawson D."/>
            <person name="Bidwell S."/>
            <person name="Joardar V."/>
            <person name="Caler E."/>
            <person name="Walenz B."/>
            <person name="Inman J."/>
            <person name="Schobel S."/>
            <person name="Galinsky K."/>
            <person name="Amedeo P."/>
            <person name="Strausberg R."/>
        </authorList>
    </citation>
    <scope>NUCLEOTIDE SEQUENCE</scope>
    <source>
        <strain evidence="10">USDA</strain>
    </source>
</reference>
<dbReference type="Proteomes" id="UP000009046">
    <property type="component" value="Unassembled WGS sequence"/>
</dbReference>
<feature type="domain" description="C2H2-type" evidence="9">
    <location>
        <begin position="379"/>
        <end position="404"/>
    </location>
</feature>
<dbReference type="KEGG" id="phu:Phum_PHUM206780"/>
<dbReference type="eggNOG" id="KOG1721">
    <property type="taxonomic scope" value="Eukaryota"/>
</dbReference>
<feature type="compositionally biased region" description="Polar residues" evidence="8">
    <location>
        <begin position="30"/>
        <end position="39"/>
    </location>
</feature>
<dbReference type="InterPro" id="IPR013087">
    <property type="entry name" value="Znf_C2H2_type"/>
</dbReference>
<dbReference type="HOGENOM" id="CLU_682076_0_0_1"/>
<protein>
    <recommendedName>
        <fullName evidence="9">C2H2-type domain-containing protein</fullName>
    </recommendedName>
</protein>
<sequence>MRGGGMWQDIESVLLGQPTPPQASPVRLCGTTQSPTRQPSIDIPPYATNEQNQTHQDQQHHHHHQQQYVVTTDDENSGTSNEEFVDLDMLINCAAEQHNFYCGEQRSQNININVNVDLNVNAYFSTKTQNHSQRLFKFPETETESSSSSSTSSSTTSSSSSPTSSSSSSPSSLDQRSYRFLENDHNLTQQRLLREDVYIPQDQNVSEMPLPESYNVQQRDPTNYMTPVSGYVNGSGTLSPPASPEIQGTTPHDLFTAPHFNQQKILPSENLPSLKIMTPPSSPNLTEYLSSLPVVNNQVIEHKTKRGRRSCGRKKLTTHTCSNPGCRKTYTKSSHLKAHLRTHTGEKPYQCGWKGCSWKFARSDELTRHYRKHTGDRPFQCRLCERAFSRSDHLSLHMKRHISV</sequence>
<dbReference type="PROSITE" id="PS50157">
    <property type="entry name" value="ZINC_FINGER_C2H2_2"/>
    <property type="match status" value="3"/>
</dbReference>
<reference evidence="11" key="3">
    <citation type="submission" date="2020-05" db="UniProtKB">
        <authorList>
            <consortium name="EnsemblMetazoa"/>
        </authorList>
    </citation>
    <scope>IDENTIFICATION</scope>
    <source>
        <strain evidence="11">USDA</strain>
    </source>
</reference>
<feature type="domain" description="C2H2-type" evidence="9">
    <location>
        <begin position="349"/>
        <end position="378"/>
    </location>
</feature>
<evidence type="ECO:0000313" key="12">
    <source>
        <dbReference type="Proteomes" id="UP000009046"/>
    </source>
</evidence>
<dbReference type="VEuPathDB" id="VectorBase:PHUM206780"/>
<dbReference type="GeneID" id="8237342"/>
<proteinExistence type="predicted"/>
<reference evidence="10" key="2">
    <citation type="submission" date="2007-04" db="EMBL/GenBank/DDBJ databases">
        <title>The genome of the human body louse.</title>
        <authorList>
            <consortium name="The Human Body Louse Genome Consortium"/>
            <person name="Kirkness E."/>
            <person name="Walenz B."/>
            <person name="Hass B."/>
            <person name="Bruggner R."/>
            <person name="Strausberg R."/>
        </authorList>
    </citation>
    <scope>NUCLEOTIDE SEQUENCE</scope>
    <source>
        <strain evidence="10">USDA</strain>
    </source>
</reference>
<dbReference type="FunFam" id="3.30.160.60:FF:000032">
    <property type="entry name" value="Krueppel-like factor 4"/>
    <property type="match status" value="1"/>
</dbReference>
<dbReference type="InParanoid" id="E0VHE4"/>
<keyword evidence="12" id="KW-1185">Reference proteome</keyword>
<feature type="region of interest" description="Disordered" evidence="8">
    <location>
        <begin position="15"/>
        <end position="69"/>
    </location>
</feature>
<dbReference type="Gene3D" id="3.30.160.60">
    <property type="entry name" value="Classic Zinc Finger"/>
    <property type="match status" value="3"/>
</dbReference>
<evidence type="ECO:0000313" key="10">
    <source>
        <dbReference type="EMBL" id="EEB12800.1"/>
    </source>
</evidence>
<gene>
    <name evidence="11" type="primary">8237342</name>
    <name evidence="10" type="ORF">Phum_PHUM206780</name>
</gene>
<dbReference type="PANTHER" id="PTHR23235:SF158">
    <property type="entry name" value="C2H2-TYPE DOMAIN-CONTAINING PROTEIN"/>
    <property type="match status" value="1"/>
</dbReference>
<feature type="compositionally biased region" description="Low complexity" evidence="8">
    <location>
        <begin position="144"/>
        <end position="172"/>
    </location>
</feature>
<dbReference type="PROSITE" id="PS00028">
    <property type="entry name" value="ZINC_FINGER_C2H2_1"/>
    <property type="match status" value="3"/>
</dbReference>
<feature type="region of interest" description="Disordered" evidence="8">
    <location>
        <begin position="138"/>
        <end position="175"/>
    </location>
</feature>
<dbReference type="Pfam" id="PF00096">
    <property type="entry name" value="zf-C2H2"/>
    <property type="match status" value="3"/>
</dbReference>
<dbReference type="OMA" id="KLTTHTC"/>
<dbReference type="GO" id="GO:0000978">
    <property type="term" value="F:RNA polymerase II cis-regulatory region sequence-specific DNA binding"/>
    <property type="evidence" value="ECO:0007669"/>
    <property type="project" value="TreeGrafter"/>
</dbReference>
<keyword evidence="4" id="KW-0862">Zinc</keyword>
<dbReference type="SUPFAM" id="SSF57667">
    <property type="entry name" value="beta-beta-alpha zinc fingers"/>
    <property type="match status" value="2"/>
</dbReference>
<evidence type="ECO:0000313" key="11">
    <source>
        <dbReference type="EnsemblMetazoa" id="PHUM206780-PA"/>
    </source>
</evidence>
<dbReference type="EnsemblMetazoa" id="PHUM206780-RA">
    <property type="protein sequence ID" value="PHUM206780-PA"/>
    <property type="gene ID" value="PHUM206780"/>
</dbReference>
<dbReference type="EMBL" id="DS235169">
    <property type="protein sequence ID" value="EEB12800.1"/>
    <property type="molecule type" value="Genomic_DNA"/>
</dbReference>
<evidence type="ECO:0000256" key="6">
    <source>
        <dbReference type="ARBA" id="ARBA00023163"/>
    </source>
</evidence>
<keyword evidence="5" id="KW-0805">Transcription regulation</keyword>
<dbReference type="InterPro" id="IPR036236">
    <property type="entry name" value="Znf_C2H2_sf"/>
</dbReference>
<dbReference type="OrthoDB" id="4748970at2759"/>
<evidence type="ECO:0000256" key="3">
    <source>
        <dbReference type="ARBA" id="ARBA00022771"/>
    </source>
</evidence>
<evidence type="ECO:0000256" key="1">
    <source>
        <dbReference type="ARBA" id="ARBA00022723"/>
    </source>
</evidence>
<evidence type="ECO:0000256" key="4">
    <source>
        <dbReference type="ARBA" id="ARBA00022833"/>
    </source>
</evidence>
<evidence type="ECO:0000256" key="2">
    <source>
        <dbReference type="ARBA" id="ARBA00022737"/>
    </source>
</evidence>
<keyword evidence="2" id="KW-0677">Repeat</keyword>
<dbReference type="CTD" id="8237342"/>
<evidence type="ECO:0000256" key="5">
    <source>
        <dbReference type="ARBA" id="ARBA00023015"/>
    </source>
</evidence>
<dbReference type="AlphaFoldDB" id="E0VHE4"/>
<dbReference type="EMBL" id="AAZO01002393">
    <property type="status" value="NOT_ANNOTATED_CDS"/>
    <property type="molecule type" value="Genomic_DNA"/>
</dbReference>
<dbReference type="GO" id="GO:0008270">
    <property type="term" value="F:zinc ion binding"/>
    <property type="evidence" value="ECO:0007669"/>
    <property type="project" value="UniProtKB-KW"/>
</dbReference>